<keyword evidence="3 8" id="KW-0808">Transferase</keyword>
<name>A0A7G6U1N1_9BRAD</name>
<keyword evidence="4" id="KW-0949">S-adenosyl-L-methionine</keyword>
<comment type="similarity">
    <text evidence="7">Belongs to the autoinducer synthase family.</text>
</comment>
<organism evidence="8 9">
    <name type="scientific">Tardiphaga robiniae</name>
    <dbReference type="NCBI Taxonomy" id="943830"/>
    <lineage>
        <taxon>Bacteria</taxon>
        <taxon>Pseudomonadati</taxon>
        <taxon>Pseudomonadota</taxon>
        <taxon>Alphaproteobacteria</taxon>
        <taxon>Hyphomicrobiales</taxon>
        <taxon>Nitrobacteraceae</taxon>
        <taxon>Tardiphaga</taxon>
    </lineage>
</organism>
<dbReference type="KEGG" id="trb:HB776_18155"/>
<reference evidence="9" key="1">
    <citation type="journal article" date="2020" name="Mol. Plant Microbe">
        <title>Rhizobial microsymbionts of the narrowly endemic Oxytropis species growing in Kamchatka are characterized by significant genetic diversity and possess a set of genes that are associated with T3SS and T6SS secretion systems and can affect the development of symbiosis.</title>
        <authorList>
            <person name="Safronova V."/>
            <person name="Guro P."/>
            <person name="Sazanova A."/>
            <person name="Kuznetsova I."/>
            <person name="Belimov A."/>
            <person name="Yakubov V."/>
            <person name="Chirak E."/>
            <person name="Afonin A."/>
            <person name="Gogolev Y."/>
            <person name="Andronov E."/>
            <person name="Tikhonovich I."/>
        </authorList>
    </citation>
    <scope>NUCLEOTIDE SEQUENCE [LARGE SCALE GENOMIC DNA]</scope>
    <source>
        <strain evidence="9">581</strain>
    </source>
</reference>
<comment type="catalytic activity">
    <reaction evidence="6">
        <text>a fatty acyl-[ACP] + S-adenosyl-L-methionine = an N-acyl-L-homoserine lactone + S-methyl-5'-thioadenosine + holo-[ACP] + H(+)</text>
        <dbReference type="Rhea" id="RHEA:10096"/>
        <dbReference type="Rhea" id="RHEA-COMP:9685"/>
        <dbReference type="Rhea" id="RHEA-COMP:14125"/>
        <dbReference type="ChEBI" id="CHEBI:15378"/>
        <dbReference type="ChEBI" id="CHEBI:17509"/>
        <dbReference type="ChEBI" id="CHEBI:55474"/>
        <dbReference type="ChEBI" id="CHEBI:59789"/>
        <dbReference type="ChEBI" id="CHEBI:64479"/>
        <dbReference type="ChEBI" id="CHEBI:138651"/>
        <dbReference type="EC" id="2.3.1.184"/>
    </reaction>
</comment>
<dbReference type="PANTHER" id="PTHR39322">
    <property type="entry name" value="ACYL-HOMOSERINE-LACTONE SYNTHASE"/>
    <property type="match status" value="1"/>
</dbReference>
<keyword evidence="5 7" id="KW-0071">Autoinducer synthesis</keyword>
<keyword evidence="2 7" id="KW-0673">Quorum sensing</keyword>
<dbReference type="Proteomes" id="UP000515291">
    <property type="component" value="Chromosome"/>
</dbReference>
<dbReference type="InterPro" id="IPR001690">
    <property type="entry name" value="Autoind_synthase"/>
</dbReference>
<evidence type="ECO:0000256" key="4">
    <source>
        <dbReference type="ARBA" id="ARBA00022691"/>
    </source>
</evidence>
<evidence type="ECO:0000256" key="3">
    <source>
        <dbReference type="ARBA" id="ARBA00022679"/>
    </source>
</evidence>
<evidence type="ECO:0000256" key="7">
    <source>
        <dbReference type="PROSITE-ProRule" id="PRU00533"/>
    </source>
</evidence>
<evidence type="ECO:0000256" key="6">
    <source>
        <dbReference type="ARBA" id="ARBA00048576"/>
    </source>
</evidence>
<proteinExistence type="inferred from homology"/>
<accession>A0A7G6U1N1</accession>
<dbReference type="InterPro" id="IPR016181">
    <property type="entry name" value="Acyl_CoA_acyltransferase"/>
</dbReference>
<dbReference type="EC" id="2.3.1.184" evidence="1"/>
<dbReference type="GO" id="GO:0009372">
    <property type="term" value="P:quorum sensing"/>
    <property type="evidence" value="ECO:0007669"/>
    <property type="project" value="UniProtKB-UniRule"/>
</dbReference>
<dbReference type="Gene3D" id="3.40.630.30">
    <property type="match status" value="1"/>
</dbReference>
<evidence type="ECO:0000256" key="1">
    <source>
        <dbReference type="ARBA" id="ARBA00012340"/>
    </source>
</evidence>
<sequence>MMQVITAEYFGSFLGEIAEMHRLRYRVFRERLDWDVQVSGDMEIDAFDALQPSYLLQRAGDGRIQGCVRLLPSTGATMLRDTFPILLDGAPAPASSTIWESSRFALDVAADAPKAAHGLASATYELFAGMIEFGLSRQLTEIVTVTDARMERILRRAGWPLRRIGKPRPLGSTVAVAGYLEVSSQALARVHTGGGLQGPVLWAPVAFMAA</sequence>
<dbReference type="InterPro" id="IPR018311">
    <property type="entry name" value="Autoind_synth_CS"/>
</dbReference>
<evidence type="ECO:0000256" key="5">
    <source>
        <dbReference type="ARBA" id="ARBA00022929"/>
    </source>
</evidence>
<dbReference type="PROSITE" id="PS00949">
    <property type="entry name" value="AUTOINDUCER_SYNTH_1"/>
    <property type="match status" value="1"/>
</dbReference>
<evidence type="ECO:0000313" key="8">
    <source>
        <dbReference type="EMBL" id="QND72913.1"/>
    </source>
</evidence>
<dbReference type="AlphaFoldDB" id="A0A7G6U1N1"/>
<dbReference type="GO" id="GO:0061579">
    <property type="term" value="F:N-acyl homoserine lactone synthase activity"/>
    <property type="evidence" value="ECO:0007669"/>
    <property type="project" value="UniProtKB-EC"/>
</dbReference>
<dbReference type="PRINTS" id="PR01549">
    <property type="entry name" value="AUTOINDCRSYN"/>
</dbReference>
<dbReference type="PROSITE" id="PS51187">
    <property type="entry name" value="AUTOINDUCER_SYNTH_2"/>
    <property type="match status" value="1"/>
</dbReference>
<evidence type="ECO:0000313" key="9">
    <source>
        <dbReference type="Proteomes" id="UP000515291"/>
    </source>
</evidence>
<dbReference type="EMBL" id="CP050292">
    <property type="protein sequence ID" value="QND72913.1"/>
    <property type="molecule type" value="Genomic_DNA"/>
</dbReference>
<dbReference type="SUPFAM" id="SSF55729">
    <property type="entry name" value="Acyl-CoA N-acyltransferases (Nat)"/>
    <property type="match status" value="1"/>
</dbReference>
<protein>
    <recommendedName>
        <fullName evidence="1">acyl-homoserine-lactone synthase</fullName>
        <ecNumber evidence="1">2.3.1.184</ecNumber>
    </recommendedName>
</protein>
<dbReference type="PANTHER" id="PTHR39322:SF1">
    <property type="entry name" value="ISOVALERYL-HOMOSERINE LACTONE SYNTHASE"/>
    <property type="match status" value="1"/>
</dbReference>
<dbReference type="GO" id="GO:0007165">
    <property type="term" value="P:signal transduction"/>
    <property type="evidence" value="ECO:0007669"/>
    <property type="project" value="TreeGrafter"/>
</dbReference>
<gene>
    <name evidence="8" type="ORF">HB776_18155</name>
</gene>
<dbReference type="RefSeq" id="WP_184511809.1">
    <property type="nucleotide sequence ID" value="NZ_CP050292.1"/>
</dbReference>
<evidence type="ECO:0000256" key="2">
    <source>
        <dbReference type="ARBA" id="ARBA00022654"/>
    </source>
</evidence>
<dbReference type="Pfam" id="PF00765">
    <property type="entry name" value="Autoind_synth"/>
    <property type="match status" value="1"/>
</dbReference>